<feature type="domain" description="Xylanolytic transcriptional activator regulatory" evidence="5">
    <location>
        <begin position="491"/>
        <end position="565"/>
    </location>
</feature>
<organism evidence="6 7">
    <name type="scientific">Clathrus columnatus</name>
    <dbReference type="NCBI Taxonomy" id="1419009"/>
    <lineage>
        <taxon>Eukaryota</taxon>
        <taxon>Fungi</taxon>
        <taxon>Dikarya</taxon>
        <taxon>Basidiomycota</taxon>
        <taxon>Agaricomycotina</taxon>
        <taxon>Agaricomycetes</taxon>
        <taxon>Phallomycetidae</taxon>
        <taxon>Phallales</taxon>
        <taxon>Clathraceae</taxon>
        <taxon>Clathrus</taxon>
    </lineage>
</organism>
<proteinExistence type="predicted"/>
<keyword evidence="3" id="KW-0175">Coiled coil</keyword>
<evidence type="ECO:0000256" key="1">
    <source>
        <dbReference type="ARBA" id="ARBA00004123"/>
    </source>
</evidence>
<comment type="subcellular location">
    <subcellularLocation>
        <location evidence="1">Nucleus</location>
    </subcellularLocation>
</comment>
<evidence type="ECO:0000313" key="7">
    <source>
        <dbReference type="Proteomes" id="UP001050691"/>
    </source>
</evidence>
<dbReference type="InterPro" id="IPR050613">
    <property type="entry name" value="Sec_Metabolite_Reg"/>
</dbReference>
<dbReference type="Pfam" id="PF04082">
    <property type="entry name" value="Fungal_trans"/>
    <property type="match status" value="1"/>
</dbReference>
<comment type="caution">
    <text evidence="6">The sequence shown here is derived from an EMBL/GenBank/DDBJ whole genome shotgun (WGS) entry which is preliminary data.</text>
</comment>
<accession>A0AAV5AF41</accession>
<feature type="compositionally biased region" description="Pro residues" evidence="4">
    <location>
        <begin position="965"/>
        <end position="975"/>
    </location>
</feature>
<feature type="coiled-coil region" evidence="3">
    <location>
        <begin position="211"/>
        <end position="238"/>
    </location>
</feature>
<dbReference type="PANTHER" id="PTHR31001">
    <property type="entry name" value="UNCHARACTERIZED TRANSCRIPTIONAL REGULATORY PROTEIN"/>
    <property type="match status" value="1"/>
</dbReference>
<keyword evidence="2" id="KW-0539">Nucleus</keyword>
<name>A0AAV5AF41_9AGAM</name>
<evidence type="ECO:0000256" key="4">
    <source>
        <dbReference type="SAM" id="MobiDB-lite"/>
    </source>
</evidence>
<dbReference type="CDD" id="cd12148">
    <property type="entry name" value="fungal_TF_MHR"/>
    <property type="match status" value="1"/>
</dbReference>
<dbReference type="GO" id="GO:0008270">
    <property type="term" value="F:zinc ion binding"/>
    <property type="evidence" value="ECO:0007669"/>
    <property type="project" value="InterPro"/>
</dbReference>
<dbReference type="Proteomes" id="UP001050691">
    <property type="component" value="Unassembled WGS sequence"/>
</dbReference>
<feature type="region of interest" description="Disordered" evidence="4">
    <location>
        <begin position="178"/>
        <end position="197"/>
    </location>
</feature>
<dbReference type="GO" id="GO:0006351">
    <property type="term" value="P:DNA-templated transcription"/>
    <property type="evidence" value="ECO:0007669"/>
    <property type="project" value="InterPro"/>
</dbReference>
<gene>
    <name evidence="6" type="ORF">Clacol_004797</name>
</gene>
<evidence type="ECO:0000313" key="6">
    <source>
        <dbReference type="EMBL" id="GJJ10570.1"/>
    </source>
</evidence>
<feature type="compositionally biased region" description="Polar residues" evidence="4">
    <location>
        <begin position="840"/>
        <end position="855"/>
    </location>
</feature>
<protein>
    <recommendedName>
        <fullName evidence="5">Xylanolytic transcriptional activator regulatory domain-containing protein</fullName>
    </recommendedName>
</protein>
<feature type="region of interest" description="Disordered" evidence="4">
    <location>
        <begin position="884"/>
        <end position="977"/>
    </location>
</feature>
<reference evidence="6" key="1">
    <citation type="submission" date="2021-10" db="EMBL/GenBank/DDBJ databases">
        <title>De novo Genome Assembly of Clathrus columnatus (Basidiomycota, Fungi) Using Illumina and Nanopore Sequence Data.</title>
        <authorList>
            <person name="Ogiso-Tanaka E."/>
            <person name="Itagaki H."/>
            <person name="Hosoya T."/>
            <person name="Hosaka K."/>
        </authorList>
    </citation>
    <scope>NUCLEOTIDE SEQUENCE</scope>
    <source>
        <strain evidence="6">MO-923</strain>
    </source>
</reference>
<dbReference type="GO" id="GO:0003677">
    <property type="term" value="F:DNA binding"/>
    <property type="evidence" value="ECO:0007669"/>
    <property type="project" value="InterPro"/>
</dbReference>
<feature type="compositionally biased region" description="Low complexity" evidence="4">
    <location>
        <begin position="827"/>
        <end position="839"/>
    </location>
</feature>
<dbReference type="PANTHER" id="PTHR31001:SF56">
    <property type="entry name" value="ZN(2)-C6 FUNGAL-TYPE DOMAIN-CONTAINING PROTEIN"/>
    <property type="match status" value="1"/>
</dbReference>
<evidence type="ECO:0000256" key="2">
    <source>
        <dbReference type="ARBA" id="ARBA00023242"/>
    </source>
</evidence>
<feature type="region of interest" description="Disordered" evidence="4">
    <location>
        <begin position="824"/>
        <end position="865"/>
    </location>
</feature>
<evidence type="ECO:0000256" key="3">
    <source>
        <dbReference type="SAM" id="Coils"/>
    </source>
</evidence>
<feature type="compositionally biased region" description="Polar residues" evidence="4">
    <location>
        <begin position="895"/>
        <end position="935"/>
    </location>
</feature>
<dbReference type="EMBL" id="BPWL01000005">
    <property type="protein sequence ID" value="GJJ10570.1"/>
    <property type="molecule type" value="Genomic_DNA"/>
</dbReference>
<sequence>MLHTCTKKKWSINPLDSEWDEIQYMNLEEAGPAFQCEDIILRTTRWPYWLLLAYFRSQQGLNREYLPKEHLQIKREFENMGKMSGEKIPHISTQFQSSELYLQKGEEDLRRSLIIGKTLLHKRKSVSKRESSLKKTLDRGAGTAGVINSASTEGQRESVHLHFRRRYLRMASTLPAPLSTPHRAVRTSGKPHSCAECRSLPPRPRLLAEDAVKLSKTIAELTNRCRQLEEALRTLQAKYSNECHPLLDSNLLTSSHAEQLVTPTNDHSHHDEDQDELDAVQDSLGTLTIDGGKANFLGRTAGMHLNDPLQIQQSDDPEVTDLLPPIMQGIASETLPTWVIFSNLSERKVSVMDHMRSYLPSSEKAWSLSEIYFEHAAWLVHPITRDYFVNEIFEPIYSPNSSNTNGGGNSHRDRPESHELALLFMVFSLATLLDMSLPPNNVEAEFYHQLARAGLSCDPILVEPTVPAIQTLLLMSFYHWLGNRKHSEQISWGIMGLVINLSQNIGLHRDSAAWRLLDPKTMERQRLLFWELYSLELTEALNFGRPPSLSLSTIDCKMPDDATQFAFTNDDLDPPFHSTKYRFFSVYLAPVIEAILGAKTANYTTVLALDRRVRDQDVAPLIEFDTGRAPGAPIVDLTGPSLGVTMQKFMIVAWPHLTLLYLHRGYFVRALSEHQASQNLLEGRYAPSVLAIFRTSCVIIAMLQALEKVNGELAKRFWLYWCHGLAAAIVVGSIVAKAPDCPLAQPALDQINAAYALFEKAAQHQEPIGRPAKALAIITRLRYRAHQAFTRLHSGKHSLVTENPDNPDDEELHILGGHTRIVAGRASSSPSTGNSTHSPASANSPEGQYRSSPKNNGHRGFTPETLDKAHPALLADLRTTKECEQVPPYPHGQPHMSNNQGYDPTMYSQPKYASSAGTQSQPPVTSMPPSTNGARTQPIVEATWSNNTGHSQPPPPPSNSNSTYLPPPAYVPPPSDTQAPYGMMGGYPDWDNQWHTFMDQLGMFSNDPTVPLPYATSAQMKMER</sequence>
<dbReference type="SMART" id="SM00906">
    <property type="entry name" value="Fungal_trans"/>
    <property type="match status" value="1"/>
</dbReference>
<dbReference type="AlphaFoldDB" id="A0AAV5AF41"/>
<evidence type="ECO:0000259" key="5">
    <source>
        <dbReference type="SMART" id="SM00906"/>
    </source>
</evidence>
<dbReference type="GO" id="GO:0005634">
    <property type="term" value="C:nucleus"/>
    <property type="evidence" value="ECO:0007669"/>
    <property type="project" value="UniProtKB-SubCell"/>
</dbReference>
<dbReference type="InterPro" id="IPR007219">
    <property type="entry name" value="XnlR_reg_dom"/>
</dbReference>
<keyword evidence="7" id="KW-1185">Reference proteome</keyword>